<comment type="subunit">
    <text evidence="6">Heterotetramer of 2 MoaD subunits and 2 MoaE subunits. Also stable as homodimer. The enzyme changes between these two forms during catalysis.</text>
</comment>
<comment type="caution">
    <text evidence="13">The sequence shown here is derived from an EMBL/GenBank/DDBJ whole genome shotgun (WGS) entry which is preliminary data.</text>
</comment>
<dbReference type="EC" id="2.8.1.12" evidence="3"/>
<evidence type="ECO:0000256" key="6">
    <source>
        <dbReference type="ARBA" id="ARBA00026066"/>
    </source>
</evidence>
<dbReference type="Gene3D" id="3.90.1170.40">
    <property type="entry name" value="Molybdopterin biosynthesis MoaE subunit"/>
    <property type="match status" value="1"/>
</dbReference>
<dbReference type="InterPro" id="IPR003448">
    <property type="entry name" value="Mopterin_biosynth_MoaE"/>
</dbReference>
<dbReference type="AlphaFoldDB" id="A0A934RRV0"/>
<reference evidence="13" key="1">
    <citation type="submission" date="2021-01" db="EMBL/GenBank/DDBJ databases">
        <title>Modified the classification status of verrucomicrobia.</title>
        <authorList>
            <person name="Feng X."/>
        </authorList>
    </citation>
    <scope>NUCLEOTIDE SEQUENCE</scope>
    <source>
        <strain evidence="13">KCTC 13126</strain>
    </source>
</reference>
<evidence type="ECO:0000256" key="7">
    <source>
        <dbReference type="ARBA" id="ARBA00029745"/>
    </source>
</evidence>
<evidence type="ECO:0000256" key="11">
    <source>
        <dbReference type="ARBA" id="ARBA00049878"/>
    </source>
</evidence>
<evidence type="ECO:0000256" key="8">
    <source>
        <dbReference type="ARBA" id="ARBA00030407"/>
    </source>
</evidence>
<protein>
    <recommendedName>
        <fullName evidence="4">Molybdopterin synthase catalytic subunit</fullName>
        <ecNumber evidence="3">2.8.1.12</ecNumber>
    </recommendedName>
    <alternativeName>
        <fullName evidence="9">MPT synthase subunit 2</fullName>
    </alternativeName>
    <alternativeName>
        <fullName evidence="7">Molybdenum cofactor biosynthesis protein E</fullName>
    </alternativeName>
    <alternativeName>
        <fullName evidence="8">Molybdopterin-converting factor large subunit</fullName>
    </alternativeName>
    <alternativeName>
        <fullName evidence="10">Molybdopterin-converting factor subunit 2</fullName>
    </alternativeName>
</protein>
<comment type="pathway">
    <text evidence="1">Cofactor biosynthesis; molybdopterin biosynthesis.</text>
</comment>
<dbReference type="Pfam" id="PF02391">
    <property type="entry name" value="MoaE"/>
    <property type="match status" value="1"/>
</dbReference>
<name>A0A934RRV0_9BACT</name>
<organism evidence="13 14">
    <name type="scientific">Pelagicoccus mobilis</name>
    <dbReference type="NCBI Taxonomy" id="415221"/>
    <lineage>
        <taxon>Bacteria</taxon>
        <taxon>Pseudomonadati</taxon>
        <taxon>Verrucomicrobiota</taxon>
        <taxon>Opitutia</taxon>
        <taxon>Puniceicoccales</taxon>
        <taxon>Pelagicoccaceae</taxon>
        <taxon>Pelagicoccus</taxon>
    </lineage>
</organism>
<evidence type="ECO:0000256" key="9">
    <source>
        <dbReference type="ARBA" id="ARBA00030781"/>
    </source>
</evidence>
<evidence type="ECO:0000256" key="12">
    <source>
        <dbReference type="SAM" id="MobiDB-lite"/>
    </source>
</evidence>
<dbReference type="Proteomes" id="UP000617628">
    <property type="component" value="Unassembled WGS sequence"/>
</dbReference>
<dbReference type="InterPro" id="IPR036563">
    <property type="entry name" value="MoaE_sf"/>
</dbReference>
<keyword evidence="14" id="KW-1185">Reference proteome</keyword>
<dbReference type="EMBL" id="JAENIL010000003">
    <property type="protein sequence ID" value="MBK1875732.1"/>
    <property type="molecule type" value="Genomic_DNA"/>
</dbReference>
<evidence type="ECO:0000256" key="10">
    <source>
        <dbReference type="ARBA" id="ARBA00032474"/>
    </source>
</evidence>
<proteinExistence type="inferred from homology"/>
<dbReference type="CDD" id="cd00756">
    <property type="entry name" value="MoaE"/>
    <property type="match status" value="1"/>
</dbReference>
<evidence type="ECO:0000256" key="3">
    <source>
        <dbReference type="ARBA" id="ARBA00011950"/>
    </source>
</evidence>
<comment type="catalytic activity">
    <reaction evidence="11">
        <text>2 [molybdopterin-synthase sulfur-carrier protein]-C-terminal-Gly-aminoethanethioate + cyclic pyranopterin phosphate + H2O = molybdopterin + 2 [molybdopterin-synthase sulfur-carrier protein]-C-terminal Gly-Gly + 2 H(+)</text>
        <dbReference type="Rhea" id="RHEA:26333"/>
        <dbReference type="Rhea" id="RHEA-COMP:12202"/>
        <dbReference type="Rhea" id="RHEA-COMP:19907"/>
        <dbReference type="ChEBI" id="CHEBI:15377"/>
        <dbReference type="ChEBI" id="CHEBI:15378"/>
        <dbReference type="ChEBI" id="CHEBI:58698"/>
        <dbReference type="ChEBI" id="CHEBI:59648"/>
        <dbReference type="ChEBI" id="CHEBI:90778"/>
        <dbReference type="ChEBI" id="CHEBI:232372"/>
        <dbReference type="EC" id="2.8.1.12"/>
    </reaction>
</comment>
<evidence type="ECO:0000313" key="13">
    <source>
        <dbReference type="EMBL" id="MBK1875732.1"/>
    </source>
</evidence>
<evidence type="ECO:0000256" key="2">
    <source>
        <dbReference type="ARBA" id="ARBA00005426"/>
    </source>
</evidence>
<dbReference type="GO" id="GO:0030366">
    <property type="term" value="F:molybdopterin synthase activity"/>
    <property type="evidence" value="ECO:0007669"/>
    <property type="project" value="UniProtKB-EC"/>
</dbReference>
<gene>
    <name evidence="13" type="ORF">JIN87_02570</name>
</gene>
<evidence type="ECO:0000313" key="14">
    <source>
        <dbReference type="Proteomes" id="UP000617628"/>
    </source>
</evidence>
<dbReference type="SUPFAM" id="SSF54690">
    <property type="entry name" value="Molybdopterin synthase subunit MoaE"/>
    <property type="match status" value="1"/>
</dbReference>
<evidence type="ECO:0000256" key="4">
    <source>
        <dbReference type="ARBA" id="ARBA00013858"/>
    </source>
</evidence>
<accession>A0A934RRV0</accession>
<evidence type="ECO:0000256" key="1">
    <source>
        <dbReference type="ARBA" id="ARBA00005046"/>
    </source>
</evidence>
<keyword evidence="5" id="KW-0501">Molybdenum cofactor biosynthesis</keyword>
<evidence type="ECO:0000256" key="5">
    <source>
        <dbReference type="ARBA" id="ARBA00023150"/>
    </source>
</evidence>
<sequence length="171" mass="19340">MGNPTRRRRLHRLHPPRSRRLIPQPPFTIQTSSFIISKDPLQPEELKRELLDAHAGALATFEGWVRNHNEGQPVDRLEYSSYPALANKEGQRIVAEAFEKFEIDAAIAQHRVGLLEIGGIAVWVGVSAAHRGAAFDACRYIIEEIKGRVPIWKKEHYSSGTTGWVNCHQET</sequence>
<dbReference type="PANTHER" id="PTHR23404">
    <property type="entry name" value="MOLYBDOPTERIN SYNTHASE RELATED"/>
    <property type="match status" value="1"/>
</dbReference>
<feature type="region of interest" description="Disordered" evidence="12">
    <location>
        <begin position="1"/>
        <end position="22"/>
    </location>
</feature>
<comment type="similarity">
    <text evidence="2">Belongs to the MoaE family.</text>
</comment>
<dbReference type="GO" id="GO:0006777">
    <property type="term" value="P:Mo-molybdopterin cofactor biosynthetic process"/>
    <property type="evidence" value="ECO:0007669"/>
    <property type="project" value="UniProtKB-KW"/>
</dbReference>
<feature type="compositionally biased region" description="Basic residues" evidence="12">
    <location>
        <begin position="1"/>
        <end position="20"/>
    </location>
</feature>